<dbReference type="InterPro" id="IPR011009">
    <property type="entry name" value="Kinase-like_dom_sf"/>
</dbReference>
<dbReference type="Proteomes" id="UP000559256">
    <property type="component" value="Unassembled WGS sequence"/>
</dbReference>
<dbReference type="Gene3D" id="3.30.200.20">
    <property type="entry name" value="Phosphorylase Kinase, domain 1"/>
    <property type="match status" value="1"/>
</dbReference>
<proteinExistence type="predicted"/>
<accession>A0A8H5CR74</accession>
<evidence type="ECO:0000313" key="3">
    <source>
        <dbReference type="EMBL" id="KAF5345563.1"/>
    </source>
</evidence>
<dbReference type="InterPro" id="IPR001245">
    <property type="entry name" value="Ser-Thr/Tyr_kinase_cat_dom"/>
</dbReference>
<dbReference type="PANTHER" id="PTHR44329">
    <property type="entry name" value="SERINE/THREONINE-PROTEIN KINASE TNNI3K-RELATED"/>
    <property type="match status" value="1"/>
</dbReference>
<dbReference type="OrthoDB" id="1924919at2759"/>
<dbReference type="SUPFAM" id="SSF56112">
    <property type="entry name" value="Protein kinase-like (PK-like)"/>
    <property type="match status" value="1"/>
</dbReference>
<feature type="region of interest" description="Disordered" evidence="1">
    <location>
        <begin position="377"/>
        <end position="396"/>
    </location>
</feature>
<evidence type="ECO:0000256" key="1">
    <source>
        <dbReference type="SAM" id="MobiDB-lite"/>
    </source>
</evidence>
<dbReference type="Gene3D" id="1.10.510.10">
    <property type="entry name" value="Transferase(Phosphotransferase) domain 1"/>
    <property type="match status" value="2"/>
</dbReference>
<evidence type="ECO:0000259" key="2">
    <source>
        <dbReference type="PROSITE" id="PS50011"/>
    </source>
</evidence>
<name>A0A8H5CR74_9AGAR</name>
<gene>
    <name evidence="3" type="ORF">D9758_011986</name>
</gene>
<comment type="caution">
    <text evidence="3">The sequence shown here is derived from an EMBL/GenBank/DDBJ whole genome shotgun (WGS) entry which is preliminary data.</text>
</comment>
<dbReference type="GO" id="GO:0004674">
    <property type="term" value="F:protein serine/threonine kinase activity"/>
    <property type="evidence" value="ECO:0007669"/>
    <property type="project" value="TreeGrafter"/>
</dbReference>
<dbReference type="GO" id="GO:0005524">
    <property type="term" value="F:ATP binding"/>
    <property type="evidence" value="ECO:0007669"/>
    <property type="project" value="InterPro"/>
</dbReference>
<dbReference type="CDD" id="cd00180">
    <property type="entry name" value="PKc"/>
    <property type="match status" value="1"/>
</dbReference>
<dbReference type="EMBL" id="JAACJM010000111">
    <property type="protein sequence ID" value="KAF5345563.1"/>
    <property type="molecule type" value="Genomic_DNA"/>
</dbReference>
<protein>
    <recommendedName>
        <fullName evidence="2">Protein kinase domain-containing protein</fullName>
    </recommendedName>
</protein>
<keyword evidence="4" id="KW-1185">Reference proteome</keyword>
<dbReference type="InterPro" id="IPR051681">
    <property type="entry name" value="Ser/Thr_Kinases-Pseudokinases"/>
</dbReference>
<dbReference type="AlphaFoldDB" id="A0A8H5CR74"/>
<organism evidence="3 4">
    <name type="scientific">Tetrapyrgos nigripes</name>
    <dbReference type="NCBI Taxonomy" id="182062"/>
    <lineage>
        <taxon>Eukaryota</taxon>
        <taxon>Fungi</taxon>
        <taxon>Dikarya</taxon>
        <taxon>Basidiomycota</taxon>
        <taxon>Agaricomycotina</taxon>
        <taxon>Agaricomycetes</taxon>
        <taxon>Agaricomycetidae</taxon>
        <taxon>Agaricales</taxon>
        <taxon>Marasmiineae</taxon>
        <taxon>Marasmiaceae</taxon>
        <taxon>Tetrapyrgos</taxon>
    </lineage>
</organism>
<dbReference type="PROSITE" id="PS50011">
    <property type="entry name" value="PROTEIN_KINASE_DOM"/>
    <property type="match status" value="1"/>
</dbReference>
<evidence type="ECO:0000313" key="4">
    <source>
        <dbReference type="Proteomes" id="UP000559256"/>
    </source>
</evidence>
<dbReference type="InterPro" id="IPR000719">
    <property type="entry name" value="Prot_kinase_dom"/>
</dbReference>
<dbReference type="Pfam" id="PF07714">
    <property type="entry name" value="PK_Tyr_Ser-Thr"/>
    <property type="match status" value="2"/>
</dbReference>
<sequence length="396" mass="44831">MSDEAIAAHGPGHDTHVLEETFTILHSISPQDEEKVVLLPFLKLRGEEAQYRLDILQMIADYPQRLDQRCYVIKNLVLGKRIAKGTYGALYEGKIAIGDKNKTGIERPNRTDYAVKVVGLYPDSIEIDDCLREAVLWRQFEHPNLLPFLGMYYQDDKREDVCFVSPYMNNGSLSVMLRARTLSQEDMYTLVQDIASGLEYLHGENVIHGDLKPGFRPTRHQGGGTPEVSMNARTSKKGDVYSFGRLGHEILKMYDLPDLRWLSEDSHQVDPTRPEGLPSARDLDSMWDMILQCLDEKPSVRPDAKELLSLLSKMSPRPKPAPDWDDTDPLFTQVRSNIDHGDMYMRLPVPANQTPPIFPTQNVNLGSECYSQRLPNLGGPQPYLYPRQDVPGHVGA</sequence>
<feature type="domain" description="Protein kinase" evidence="2">
    <location>
        <begin position="76"/>
        <end position="396"/>
    </location>
</feature>
<reference evidence="3 4" key="1">
    <citation type="journal article" date="2020" name="ISME J.">
        <title>Uncovering the hidden diversity of litter-decomposition mechanisms in mushroom-forming fungi.</title>
        <authorList>
            <person name="Floudas D."/>
            <person name="Bentzer J."/>
            <person name="Ahren D."/>
            <person name="Johansson T."/>
            <person name="Persson P."/>
            <person name="Tunlid A."/>
        </authorList>
    </citation>
    <scope>NUCLEOTIDE SEQUENCE [LARGE SCALE GENOMIC DNA]</scope>
    <source>
        <strain evidence="3 4">CBS 291.85</strain>
    </source>
</reference>